<reference evidence="3" key="1">
    <citation type="journal article" date="2019" name="Int. J. Syst. Evol. Microbiol.">
        <title>The Global Catalogue of Microorganisms (GCM) 10K type strain sequencing project: providing services to taxonomists for standard genome sequencing and annotation.</title>
        <authorList>
            <consortium name="The Broad Institute Genomics Platform"/>
            <consortium name="The Broad Institute Genome Sequencing Center for Infectious Disease"/>
            <person name="Wu L."/>
            <person name="Ma J."/>
        </authorList>
    </citation>
    <scope>NUCLEOTIDE SEQUENCE [LARGE SCALE GENOMIC DNA]</scope>
    <source>
        <strain evidence="3">CCUG 36956</strain>
    </source>
</reference>
<keyword evidence="1" id="KW-0472">Membrane</keyword>
<gene>
    <name evidence="2" type="ORF">ACFP3H_07620</name>
</gene>
<organism evidence="2 3">
    <name type="scientific">Nocardia lasii</name>
    <dbReference type="NCBI Taxonomy" id="1616107"/>
    <lineage>
        <taxon>Bacteria</taxon>
        <taxon>Bacillati</taxon>
        <taxon>Actinomycetota</taxon>
        <taxon>Actinomycetes</taxon>
        <taxon>Mycobacteriales</taxon>
        <taxon>Nocardiaceae</taxon>
        <taxon>Nocardia</taxon>
    </lineage>
</organism>
<feature type="transmembrane region" description="Helical" evidence="1">
    <location>
        <begin position="36"/>
        <end position="57"/>
    </location>
</feature>
<comment type="caution">
    <text evidence="2">The sequence shown here is derived from an EMBL/GenBank/DDBJ whole genome shotgun (WGS) entry which is preliminary data.</text>
</comment>
<feature type="transmembrane region" description="Helical" evidence="1">
    <location>
        <begin position="93"/>
        <end position="115"/>
    </location>
</feature>
<keyword evidence="3" id="KW-1185">Reference proteome</keyword>
<keyword evidence="1" id="KW-0812">Transmembrane</keyword>
<evidence type="ECO:0000256" key="1">
    <source>
        <dbReference type="SAM" id="Phobius"/>
    </source>
</evidence>
<accession>A0ABW1JPH5</accession>
<name>A0ABW1JPH5_9NOCA</name>
<feature type="transmembrane region" description="Helical" evidence="1">
    <location>
        <begin position="195"/>
        <end position="213"/>
    </location>
</feature>
<dbReference type="RefSeq" id="WP_378601490.1">
    <property type="nucleotide sequence ID" value="NZ_JBHSQN010000002.1"/>
</dbReference>
<feature type="transmembrane region" description="Helical" evidence="1">
    <location>
        <begin position="64"/>
        <end position="81"/>
    </location>
</feature>
<protein>
    <submittedName>
        <fullName evidence="2">Uncharacterized protein</fullName>
    </submittedName>
</protein>
<dbReference type="Proteomes" id="UP001596223">
    <property type="component" value="Unassembled WGS sequence"/>
</dbReference>
<evidence type="ECO:0000313" key="2">
    <source>
        <dbReference type="EMBL" id="MFC6010915.1"/>
    </source>
</evidence>
<feature type="transmembrane region" description="Helical" evidence="1">
    <location>
        <begin position="249"/>
        <end position="276"/>
    </location>
</feature>
<keyword evidence="1" id="KW-1133">Transmembrane helix</keyword>
<evidence type="ECO:0000313" key="3">
    <source>
        <dbReference type="Proteomes" id="UP001596223"/>
    </source>
</evidence>
<sequence length="291" mass="30022">MGTLDARHCGYALGALWPAGLLLVLVKVEFSQVSTVFFAVAAALYAGVGAVLIRRLYRAGQAPAATLAAAGIGLFAVVGFAGEPTAVRPSAMLLNTAILFVVAVALLLGMVGLSVRFRTSPRMSTVVPALVLLLLGTGGFLLNLLARVAIVLVGADGQQLAVEHTHWQAANYLRGLPGPADFVGYTLVWLDLVQLAYLVTGYLAAAALAWLTVRSRRAATILVTAGLGLASMLTIGAVAAIALPHSADAVPATIAFVTSIPFMATLIPFALAAVLLTETVDSDRTHPSGVK</sequence>
<proteinExistence type="predicted"/>
<feature type="transmembrane region" description="Helical" evidence="1">
    <location>
        <begin position="127"/>
        <end position="150"/>
    </location>
</feature>
<dbReference type="EMBL" id="JBHSQN010000002">
    <property type="protein sequence ID" value="MFC6010915.1"/>
    <property type="molecule type" value="Genomic_DNA"/>
</dbReference>
<feature type="transmembrane region" description="Helical" evidence="1">
    <location>
        <begin position="12"/>
        <end position="30"/>
    </location>
</feature>
<feature type="transmembrane region" description="Helical" evidence="1">
    <location>
        <begin position="220"/>
        <end position="243"/>
    </location>
</feature>